<proteinExistence type="predicted"/>
<feature type="region of interest" description="Disordered" evidence="1">
    <location>
        <begin position="170"/>
        <end position="197"/>
    </location>
</feature>
<dbReference type="OrthoDB" id="9781311at2"/>
<gene>
    <name evidence="2" type="ORF">EGT50_14260</name>
</gene>
<name>A0A438ARN8_9NOCA</name>
<evidence type="ECO:0000313" key="3">
    <source>
        <dbReference type="Proteomes" id="UP000283479"/>
    </source>
</evidence>
<feature type="compositionally biased region" description="Basic and acidic residues" evidence="1">
    <location>
        <begin position="170"/>
        <end position="193"/>
    </location>
</feature>
<organism evidence="2 3">
    <name type="scientific">Rhodococcus xishaensis</name>
    <dbReference type="NCBI Taxonomy" id="2487364"/>
    <lineage>
        <taxon>Bacteria</taxon>
        <taxon>Bacillati</taxon>
        <taxon>Actinomycetota</taxon>
        <taxon>Actinomycetes</taxon>
        <taxon>Mycobacteriales</taxon>
        <taxon>Nocardiaceae</taxon>
        <taxon>Rhodococcus</taxon>
    </lineage>
</organism>
<dbReference type="RefSeq" id="WP_127955272.1">
    <property type="nucleotide sequence ID" value="NZ_RKLO01000005.1"/>
</dbReference>
<keyword evidence="3" id="KW-1185">Reference proteome</keyword>
<dbReference type="AlphaFoldDB" id="A0A438ARN8"/>
<dbReference type="Proteomes" id="UP000283479">
    <property type="component" value="Unassembled WGS sequence"/>
</dbReference>
<reference evidence="2 3" key="1">
    <citation type="submission" date="2018-11" db="EMBL/GenBank/DDBJ databases">
        <title>Rhodococcus spongicola sp. nov. and Rhodococcus xishaensis sp. nov. from marine sponges.</title>
        <authorList>
            <person name="Li L."/>
            <person name="Lin H.W."/>
        </authorList>
    </citation>
    <scope>NUCLEOTIDE SEQUENCE [LARGE SCALE GENOMIC DNA]</scope>
    <source>
        <strain evidence="2 3">LHW51113</strain>
    </source>
</reference>
<comment type="caution">
    <text evidence="2">The sequence shown here is derived from an EMBL/GenBank/DDBJ whole genome shotgun (WGS) entry which is preliminary data.</text>
</comment>
<sequence>MTTSDATAPLIDPELSADLAATALALARRFQTGATLWVVSPQWEQHAHYVAVEFAHPVITGKRALPAVSLVESDSVAQCRVATRPGDVILAVSTADQPQVRDIMRRAPAWGADTVWISSGLRPESGSATHILWVESDDPMVPVTGRFALIYHLLWELTQVCLEHRGLLIEPDPSHDERTEDGSVTSRDEERPAEVVAVSSDSLAGTLVRTGTGEQRVDTTLVGRVEIHDLLLVRGRAAISRIQPDKDVPR</sequence>
<dbReference type="EMBL" id="RKLO01000005">
    <property type="protein sequence ID" value="RVW01367.1"/>
    <property type="molecule type" value="Genomic_DNA"/>
</dbReference>
<evidence type="ECO:0000256" key="1">
    <source>
        <dbReference type="SAM" id="MobiDB-lite"/>
    </source>
</evidence>
<accession>A0A438ARN8</accession>
<protein>
    <submittedName>
        <fullName evidence="2">Hydrogenase assembly protein HupF</fullName>
    </submittedName>
</protein>
<evidence type="ECO:0000313" key="2">
    <source>
        <dbReference type="EMBL" id="RVW01367.1"/>
    </source>
</evidence>
<dbReference type="Gene3D" id="3.40.50.10490">
    <property type="entry name" value="Glucose-6-phosphate isomerase like protein, domain 1"/>
    <property type="match status" value="1"/>
</dbReference>